<sequence>MRRWIILFVTILLTGCTESAHHPAYTINEEYELINTSGNAFELFPTQDAVYATQYVPANITEVAWDDRYIIAKQIEEKSDPHNPESTLTNKQNEYYWIIDIKQNKRFGPYNKKQFQEQKDAFKIKKQFQKVDTYVKEIEKQSAET</sequence>
<evidence type="ECO:0000313" key="1">
    <source>
        <dbReference type="EMBL" id="SCL98804.1"/>
    </source>
</evidence>
<dbReference type="AlphaFoldDB" id="A0AAX2CJI5"/>
<dbReference type="EMBL" id="FMIK01000040">
    <property type="protein sequence ID" value="SCL98804.1"/>
    <property type="molecule type" value="Genomic_DNA"/>
</dbReference>
<protein>
    <recommendedName>
        <fullName evidence="3">DUF3997 domain-containing protein</fullName>
    </recommendedName>
</protein>
<gene>
    <name evidence="1" type="ORF">BCB44BAC_03066</name>
</gene>
<organism evidence="1 2">
    <name type="scientific">Bacillus cytotoxicus</name>
    <dbReference type="NCBI Taxonomy" id="580165"/>
    <lineage>
        <taxon>Bacteria</taxon>
        <taxon>Bacillati</taxon>
        <taxon>Bacillota</taxon>
        <taxon>Bacilli</taxon>
        <taxon>Bacillales</taxon>
        <taxon>Bacillaceae</taxon>
        <taxon>Bacillus</taxon>
        <taxon>Bacillus cereus group</taxon>
    </lineage>
</organism>
<dbReference type="PROSITE" id="PS51257">
    <property type="entry name" value="PROKAR_LIPOPROTEIN"/>
    <property type="match status" value="1"/>
</dbReference>
<reference evidence="1 2" key="1">
    <citation type="submission" date="2016-08" db="EMBL/GenBank/DDBJ databases">
        <authorList>
            <person name="Loux V."/>
            <person name="Rue O."/>
        </authorList>
    </citation>
    <scope>NUCLEOTIDE SEQUENCE [LARGE SCALE GENOMIC DNA]</scope>
    <source>
        <strain evidence="1 2">AFSSA_08CEB44bac</strain>
    </source>
</reference>
<dbReference type="InterPro" id="IPR025059">
    <property type="entry name" value="DUF3997"/>
</dbReference>
<dbReference type="Proteomes" id="UP000242164">
    <property type="component" value="Unassembled WGS sequence"/>
</dbReference>
<proteinExistence type="predicted"/>
<dbReference type="GeneID" id="33897975"/>
<comment type="caution">
    <text evidence="1">The sequence shown here is derived from an EMBL/GenBank/DDBJ whole genome shotgun (WGS) entry which is preliminary data.</text>
</comment>
<dbReference type="Pfam" id="PF13162">
    <property type="entry name" value="DUF3997"/>
    <property type="match status" value="1"/>
</dbReference>
<accession>A0AAX2CJI5</accession>
<evidence type="ECO:0000313" key="2">
    <source>
        <dbReference type="Proteomes" id="UP000242164"/>
    </source>
</evidence>
<evidence type="ECO:0008006" key="3">
    <source>
        <dbReference type="Google" id="ProtNLM"/>
    </source>
</evidence>
<dbReference type="RefSeq" id="WP_012095179.1">
    <property type="nucleotide sequence ID" value="NZ_CP024096.1"/>
</dbReference>
<name>A0AAX2CJI5_9BACI</name>